<evidence type="ECO:0000313" key="2">
    <source>
        <dbReference type="Proteomes" id="UP000298517"/>
    </source>
</evidence>
<proteinExistence type="predicted"/>
<dbReference type="OrthoDB" id="1417583at2"/>
<gene>
    <name evidence="1" type="ORF">E2488_00960</name>
</gene>
<dbReference type="Proteomes" id="UP000298517">
    <property type="component" value="Unassembled WGS sequence"/>
</dbReference>
<evidence type="ECO:0000313" key="1">
    <source>
        <dbReference type="EMBL" id="TEW76450.1"/>
    </source>
</evidence>
<accession>A0A4Y8AVD3</accession>
<organism evidence="1 2">
    <name type="scientific">Gramella jeungdoensis</name>
    <dbReference type="NCBI Taxonomy" id="708091"/>
    <lineage>
        <taxon>Bacteria</taxon>
        <taxon>Pseudomonadati</taxon>
        <taxon>Bacteroidota</taxon>
        <taxon>Flavobacteriia</taxon>
        <taxon>Flavobacteriales</taxon>
        <taxon>Flavobacteriaceae</taxon>
        <taxon>Christiangramia</taxon>
    </lineage>
</organism>
<reference evidence="1 2" key="1">
    <citation type="journal article" date="2011" name="J. Microbiol.">
        <title>Gramella jeungdoensis sp. nov., isolated from a solar saltern in Korea.</title>
        <authorList>
            <person name="Joung Y."/>
            <person name="Kim H."/>
            <person name="Jang T."/>
            <person name="Ahn T.S."/>
            <person name="Joh K."/>
        </authorList>
    </citation>
    <scope>NUCLEOTIDE SEQUENCE [LARGE SCALE GENOMIC DNA]</scope>
    <source>
        <strain evidence="1 2">KCTC 23123</strain>
    </source>
</reference>
<sequence length="260" mass="29870">MKLSLTNFTFFIFIATKVFSQEESVSISGSIYSSNKTVKDIHVVNLNNRLGTISNTQGSFEILAKEGDVILFSSIQYQNKKITVSKYNIESTSIITTLVPIINILDEVFLHGLTGSLDVDFKKTPKDTTPKANFTYKLSDLDKKLPGDEFGYQKDVNAESFTNPVYLAGGAQGSKYNKQLENERALKRKLEKMKEFPYQLRKRLGDDFFIKSLKISKEKIYLFIDYCEFKDISTKYYNNRLLEIIEILKEESSNYNKIKD</sequence>
<keyword evidence="2" id="KW-1185">Reference proteome</keyword>
<evidence type="ECO:0008006" key="3">
    <source>
        <dbReference type="Google" id="ProtNLM"/>
    </source>
</evidence>
<dbReference type="InterPro" id="IPR008969">
    <property type="entry name" value="CarboxyPept-like_regulatory"/>
</dbReference>
<comment type="caution">
    <text evidence="1">The sequence shown here is derived from an EMBL/GenBank/DDBJ whole genome shotgun (WGS) entry which is preliminary data.</text>
</comment>
<dbReference type="EMBL" id="SNQI01000001">
    <property type="protein sequence ID" value="TEW76450.1"/>
    <property type="molecule type" value="Genomic_DNA"/>
</dbReference>
<protein>
    <recommendedName>
        <fullName evidence="3">Carboxypeptidase-like regulatory domain-containing protein</fullName>
    </recommendedName>
</protein>
<name>A0A4Y8AVD3_9FLAO</name>
<dbReference type="AlphaFoldDB" id="A0A4Y8AVD3"/>
<dbReference type="SUPFAM" id="SSF49464">
    <property type="entry name" value="Carboxypeptidase regulatory domain-like"/>
    <property type="match status" value="1"/>
</dbReference>
<dbReference type="RefSeq" id="WP_134246462.1">
    <property type="nucleotide sequence ID" value="NZ_SNQI01000001.1"/>
</dbReference>